<dbReference type="EMBL" id="CACRXK020000490">
    <property type="protein sequence ID" value="CAB3982339.1"/>
    <property type="molecule type" value="Genomic_DNA"/>
</dbReference>
<proteinExistence type="predicted"/>
<feature type="region of interest" description="Disordered" evidence="1">
    <location>
        <begin position="213"/>
        <end position="272"/>
    </location>
</feature>
<dbReference type="Proteomes" id="UP001152795">
    <property type="component" value="Unassembled WGS sequence"/>
</dbReference>
<accession>A0A7D9HDR9</accession>
<comment type="caution">
    <text evidence="2">The sequence shown here is derived from an EMBL/GenBank/DDBJ whole genome shotgun (WGS) entry which is preliminary data.</text>
</comment>
<reference evidence="2" key="1">
    <citation type="submission" date="2020-04" db="EMBL/GenBank/DDBJ databases">
        <authorList>
            <person name="Alioto T."/>
            <person name="Alioto T."/>
            <person name="Gomez Garrido J."/>
        </authorList>
    </citation>
    <scope>NUCLEOTIDE SEQUENCE</scope>
    <source>
        <strain evidence="2">A484AB</strain>
    </source>
</reference>
<feature type="region of interest" description="Disordered" evidence="1">
    <location>
        <begin position="1"/>
        <end position="76"/>
    </location>
</feature>
<feature type="compositionally biased region" description="Acidic residues" evidence="1">
    <location>
        <begin position="62"/>
        <end position="76"/>
    </location>
</feature>
<sequence>MPETNQEKNDAQSVEKQEPPPLQPQEGEQEQDGVSEHSEKEYEEFEEFDDADYDYYGGADGVDPEEDFKDNNDDNVCDNNNDFDYLDDDEDEAGNADDKIYRTFMQQLIEARQKSAQKQRDSRFIPATRRYLHAPFVQREKSLNKTLIRNLMYLVKNIVSGDIGINVADIDKDLMRELLHKNTSKDEIRLHLIEDRRLHIYFRRALNVIEETKKNGGQREKTNDVRPREVQQSSEDVRSSYPTAKHSDRCHPYTRRSGTGRKSRGYDESGKN</sequence>
<evidence type="ECO:0000313" key="2">
    <source>
        <dbReference type="EMBL" id="CAB3982339.1"/>
    </source>
</evidence>
<gene>
    <name evidence="2" type="ORF">PACLA_8A069370</name>
</gene>
<dbReference type="AlphaFoldDB" id="A0A7D9HDR9"/>
<evidence type="ECO:0000313" key="3">
    <source>
        <dbReference type="Proteomes" id="UP001152795"/>
    </source>
</evidence>
<feature type="compositionally biased region" description="Basic and acidic residues" evidence="1">
    <location>
        <begin position="1"/>
        <end position="18"/>
    </location>
</feature>
<feature type="compositionally biased region" description="Basic residues" evidence="1">
    <location>
        <begin position="252"/>
        <end position="263"/>
    </location>
</feature>
<feature type="compositionally biased region" description="Basic and acidic residues" evidence="1">
    <location>
        <begin position="213"/>
        <end position="229"/>
    </location>
</feature>
<organism evidence="2 3">
    <name type="scientific">Paramuricea clavata</name>
    <name type="common">Red gorgonian</name>
    <name type="synonym">Violescent sea-whip</name>
    <dbReference type="NCBI Taxonomy" id="317549"/>
    <lineage>
        <taxon>Eukaryota</taxon>
        <taxon>Metazoa</taxon>
        <taxon>Cnidaria</taxon>
        <taxon>Anthozoa</taxon>
        <taxon>Octocorallia</taxon>
        <taxon>Malacalcyonacea</taxon>
        <taxon>Plexauridae</taxon>
        <taxon>Paramuricea</taxon>
    </lineage>
</organism>
<evidence type="ECO:0000256" key="1">
    <source>
        <dbReference type="SAM" id="MobiDB-lite"/>
    </source>
</evidence>
<feature type="compositionally biased region" description="Acidic residues" evidence="1">
    <location>
        <begin position="41"/>
        <end position="53"/>
    </location>
</feature>
<name>A0A7D9HDR9_PARCT</name>
<protein>
    <submittedName>
        <fullName evidence="2">Uncharacterized protein</fullName>
    </submittedName>
</protein>
<keyword evidence="3" id="KW-1185">Reference proteome</keyword>